<gene>
    <name evidence="1" type="ORF">G3M58_70895</name>
</gene>
<evidence type="ECO:0000313" key="1">
    <source>
        <dbReference type="EMBL" id="NEE18672.1"/>
    </source>
</evidence>
<dbReference type="EMBL" id="JAAGMN010007493">
    <property type="protein sequence ID" value="NEE18672.1"/>
    <property type="molecule type" value="Genomic_DNA"/>
</dbReference>
<dbReference type="AlphaFoldDB" id="A0A6G3XM57"/>
<reference evidence="1" key="1">
    <citation type="submission" date="2020-01" db="EMBL/GenBank/DDBJ databases">
        <title>Insect and environment-associated Actinomycetes.</title>
        <authorList>
            <person name="Currrie C."/>
            <person name="Chevrette M."/>
            <person name="Carlson C."/>
            <person name="Stubbendieck R."/>
            <person name="Wendt-Pienkowski E."/>
        </authorList>
    </citation>
    <scope>NUCLEOTIDE SEQUENCE</scope>
    <source>
        <strain evidence="1">SID7499</strain>
    </source>
</reference>
<dbReference type="Gene3D" id="1.10.10.10">
    <property type="entry name" value="Winged helix-like DNA-binding domain superfamily/Winged helix DNA-binding domain"/>
    <property type="match status" value="1"/>
</dbReference>
<proteinExistence type="predicted"/>
<sequence length="37" mass="3928">MVTRATDAGTNQSVERAVSVLRALDSGRPELRVSDVA</sequence>
<protein>
    <submittedName>
        <fullName evidence="1">IclR family transcriptional regulator</fullName>
    </submittedName>
</protein>
<organism evidence="1">
    <name type="scientific">Streptomyces sp. SID7499</name>
    <dbReference type="NCBI Taxonomy" id="2706086"/>
    <lineage>
        <taxon>Bacteria</taxon>
        <taxon>Bacillati</taxon>
        <taxon>Actinomycetota</taxon>
        <taxon>Actinomycetes</taxon>
        <taxon>Kitasatosporales</taxon>
        <taxon>Streptomycetaceae</taxon>
        <taxon>Streptomyces</taxon>
    </lineage>
</organism>
<comment type="caution">
    <text evidence="1">The sequence shown here is derived from an EMBL/GenBank/DDBJ whole genome shotgun (WGS) entry which is preliminary data.</text>
</comment>
<feature type="non-terminal residue" evidence="1">
    <location>
        <position position="37"/>
    </location>
</feature>
<name>A0A6G3XM57_9ACTN</name>
<accession>A0A6G3XM57</accession>
<dbReference type="InterPro" id="IPR036388">
    <property type="entry name" value="WH-like_DNA-bd_sf"/>
</dbReference>